<reference evidence="2 3" key="1">
    <citation type="submission" date="2020-03" db="EMBL/GenBank/DDBJ databases">
        <title>Isolation and identification of active actinomycetes.</title>
        <authorList>
            <person name="Sun X."/>
        </authorList>
    </citation>
    <scope>NUCLEOTIDE SEQUENCE [LARGE SCALE GENOMIC DNA]</scope>
    <source>
        <strain evidence="2 3">NEAU-D13</strain>
    </source>
</reference>
<dbReference type="Gene3D" id="3.30.870.10">
    <property type="entry name" value="Endonuclease Chain A"/>
    <property type="match status" value="1"/>
</dbReference>
<dbReference type="Proteomes" id="UP000481360">
    <property type="component" value="Unassembled WGS sequence"/>
</dbReference>
<organism evidence="2 3">
    <name type="scientific">Lentzea alba</name>
    <dbReference type="NCBI Taxonomy" id="2714351"/>
    <lineage>
        <taxon>Bacteria</taxon>
        <taxon>Bacillati</taxon>
        <taxon>Actinomycetota</taxon>
        <taxon>Actinomycetes</taxon>
        <taxon>Pseudonocardiales</taxon>
        <taxon>Pseudonocardiaceae</taxon>
        <taxon>Lentzea</taxon>
    </lineage>
</organism>
<evidence type="ECO:0000259" key="1">
    <source>
        <dbReference type="Pfam" id="PF13091"/>
    </source>
</evidence>
<evidence type="ECO:0000313" key="2">
    <source>
        <dbReference type="EMBL" id="NGY60385.1"/>
    </source>
</evidence>
<dbReference type="Pfam" id="PF13091">
    <property type="entry name" value="PLDc_2"/>
    <property type="match status" value="1"/>
</dbReference>
<comment type="caution">
    <text evidence="2">The sequence shown here is derived from an EMBL/GenBank/DDBJ whole genome shotgun (WGS) entry which is preliminary data.</text>
</comment>
<accession>A0A7C9RPR7</accession>
<gene>
    <name evidence="2" type="ORF">G7043_15760</name>
</gene>
<sequence>MWLVSPWITDVDVIDNSAGEFDAVFGDDSVTVCRLSDALARINSAGAHIHVVTRPDAHNEPFLHRLKAVAPRGRLKIIQASEVHEKTLCGQEWLLTGSMNFTIRGMSLNDEAVIYNQGGREPGQARIDLERRWESAT</sequence>
<keyword evidence="3" id="KW-1185">Reference proteome</keyword>
<dbReference type="SUPFAM" id="SSF56024">
    <property type="entry name" value="Phospholipase D/nuclease"/>
    <property type="match status" value="1"/>
</dbReference>
<evidence type="ECO:0000313" key="3">
    <source>
        <dbReference type="Proteomes" id="UP000481360"/>
    </source>
</evidence>
<dbReference type="AlphaFoldDB" id="A0A7C9RPR7"/>
<proteinExistence type="predicted"/>
<dbReference type="NCBIfam" id="NF041068">
    <property type="entry name" value="DpdK"/>
    <property type="match status" value="1"/>
</dbReference>
<feature type="domain" description="Phospholipase D-like" evidence="1">
    <location>
        <begin position="34"/>
        <end position="117"/>
    </location>
</feature>
<protein>
    <submittedName>
        <fullName evidence="2">Phosphatidylserine/phosphatidylglycerophosphate/ cardiolipin synthase family protein</fullName>
    </submittedName>
</protein>
<name>A0A7C9RPR7_9PSEU</name>
<dbReference type="EMBL" id="JAAMPJ010000004">
    <property type="protein sequence ID" value="NGY60385.1"/>
    <property type="molecule type" value="Genomic_DNA"/>
</dbReference>
<dbReference type="InterPro" id="IPR025202">
    <property type="entry name" value="PLD-like_dom"/>
</dbReference>